<accession>A0A177GDU2</accession>
<feature type="region of interest" description="Disordered" evidence="1">
    <location>
        <begin position="125"/>
        <end position="159"/>
    </location>
</feature>
<reference evidence="3 4" key="1">
    <citation type="submission" date="2016-03" db="EMBL/GenBank/DDBJ databases">
        <title>Draft genome sequence of Acetobacter malorum CECT 7742, a strain isolated from strawberry vinegar.</title>
        <authorList>
            <person name="Sainz F."/>
            <person name="Mas A."/>
            <person name="Torija M.J."/>
        </authorList>
    </citation>
    <scope>NUCLEOTIDE SEQUENCE [LARGE SCALE GENOMIC DNA]</scope>
    <source>
        <strain evidence="3 4">CECT 7742</strain>
    </source>
</reference>
<dbReference type="PATRIC" id="fig|178901.16.peg.452"/>
<gene>
    <name evidence="3" type="ORF">Amal_00425</name>
</gene>
<dbReference type="GO" id="GO:0047843">
    <property type="term" value="F:dehydrogluconate dehydrogenase activity"/>
    <property type="evidence" value="ECO:0007669"/>
    <property type="project" value="UniProtKB-EC"/>
</dbReference>
<dbReference type="EMBL" id="LVHD01000003">
    <property type="protein sequence ID" value="OAG78412.1"/>
    <property type="molecule type" value="Genomic_DNA"/>
</dbReference>
<organism evidence="3 4">
    <name type="scientific">Acetobacter malorum</name>
    <dbReference type="NCBI Taxonomy" id="178901"/>
    <lineage>
        <taxon>Bacteria</taxon>
        <taxon>Pseudomonadati</taxon>
        <taxon>Pseudomonadota</taxon>
        <taxon>Alphaproteobacteria</taxon>
        <taxon>Acetobacterales</taxon>
        <taxon>Acetobacteraceae</taxon>
        <taxon>Acetobacter</taxon>
    </lineage>
</organism>
<feature type="chain" id="PRO_5008061870" evidence="2">
    <location>
        <begin position="25"/>
        <end position="159"/>
    </location>
</feature>
<feature type="signal peptide" evidence="2">
    <location>
        <begin position="1"/>
        <end position="24"/>
    </location>
</feature>
<feature type="region of interest" description="Disordered" evidence="1">
    <location>
        <begin position="57"/>
        <end position="105"/>
    </location>
</feature>
<protein>
    <submittedName>
        <fullName evidence="3">2-Keto-D-gluconate dehydrogenase, membrane-bound, cytochrome c</fullName>
        <ecNumber evidence="3">1.1.99.4</ecNumber>
    </submittedName>
</protein>
<evidence type="ECO:0000313" key="3">
    <source>
        <dbReference type="EMBL" id="OAG78412.1"/>
    </source>
</evidence>
<evidence type="ECO:0000313" key="4">
    <source>
        <dbReference type="Proteomes" id="UP000077349"/>
    </source>
</evidence>
<sequence>MPDFRTLLCSALVAGTALGGVALAPVALAPVALAQSADPPAPSLRPLSPRCPHLWRKRVSLPPGPMPKHLTTPPTSQTPAPAGEAATPANSQSERNRGGYSSGIACSGHRHKCRGPAGKCGCGAGARGVSRHGGRLRGLPYQTGRKTLCGRPENRHPDG</sequence>
<feature type="compositionally biased region" description="Low complexity" evidence="1">
    <location>
        <begin position="71"/>
        <end position="89"/>
    </location>
</feature>
<dbReference type="AlphaFoldDB" id="A0A177GDU2"/>
<comment type="caution">
    <text evidence="3">The sequence shown here is derived from an EMBL/GenBank/DDBJ whole genome shotgun (WGS) entry which is preliminary data.</text>
</comment>
<keyword evidence="3" id="KW-0560">Oxidoreductase</keyword>
<proteinExistence type="predicted"/>
<name>A0A177GDU2_9PROT</name>
<evidence type="ECO:0000256" key="2">
    <source>
        <dbReference type="SAM" id="SignalP"/>
    </source>
</evidence>
<dbReference type="Proteomes" id="UP000077349">
    <property type="component" value="Unassembled WGS sequence"/>
</dbReference>
<dbReference type="EC" id="1.1.99.4" evidence="3"/>
<keyword evidence="2" id="KW-0732">Signal</keyword>
<evidence type="ECO:0000256" key="1">
    <source>
        <dbReference type="SAM" id="MobiDB-lite"/>
    </source>
</evidence>